<dbReference type="InterPro" id="IPR050505">
    <property type="entry name" value="WDR55/POC1"/>
</dbReference>
<name>A0A0C2TEP3_AMAMK</name>
<dbReference type="SUPFAM" id="SSF52540">
    <property type="entry name" value="P-loop containing nucleoside triphosphate hydrolases"/>
    <property type="match status" value="1"/>
</dbReference>
<dbReference type="PROSITE" id="PS50082">
    <property type="entry name" value="WD_REPEATS_2"/>
    <property type="match status" value="3"/>
</dbReference>
<feature type="repeat" description="WD" evidence="3">
    <location>
        <begin position="1037"/>
        <end position="1069"/>
    </location>
</feature>
<evidence type="ECO:0000313" key="6">
    <source>
        <dbReference type="Proteomes" id="UP000054549"/>
    </source>
</evidence>
<dbReference type="PANTHER" id="PTHR44019">
    <property type="entry name" value="WD REPEAT-CONTAINING PROTEIN 55"/>
    <property type="match status" value="1"/>
</dbReference>
<keyword evidence="6" id="KW-1185">Reference proteome</keyword>
<dbReference type="InterPro" id="IPR036322">
    <property type="entry name" value="WD40_repeat_dom_sf"/>
</dbReference>
<dbReference type="Pfam" id="PF00400">
    <property type="entry name" value="WD40"/>
    <property type="match status" value="3"/>
</dbReference>
<feature type="repeat" description="WD" evidence="3">
    <location>
        <begin position="994"/>
        <end position="1026"/>
    </location>
</feature>
<dbReference type="InterPro" id="IPR015943">
    <property type="entry name" value="WD40/YVTN_repeat-like_dom_sf"/>
</dbReference>
<evidence type="ECO:0000259" key="4">
    <source>
        <dbReference type="Pfam" id="PF24883"/>
    </source>
</evidence>
<evidence type="ECO:0000256" key="3">
    <source>
        <dbReference type="PROSITE-ProRule" id="PRU00221"/>
    </source>
</evidence>
<dbReference type="InterPro" id="IPR056884">
    <property type="entry name" value="NPHP3-like_N"/>
</dbReference>
<evidence type="ECO:0000313" key="5">
    <source>
        <dbReference type="EMBL" id="KIL65314.1"/>
    </source>
</evidence>
<sequence>MESHVIKIGSNADFAGATGIAFGTNNTVNLYNIRLGDQILTETQVEEFMAGLLALPDKMEKLVSSRTNLPRAMAAHNDFKTQKVLDACFQGTREAVLKEIGNWFLVIGTSQIYVLSGLAGIGKSTIAYTVAQRADRLGLLGASFFFARKEAERRTAEKFFTTIAFHLCVYDDEFARAIQRVLATNQGEDAITKDPETQLMVLIIEPLRDLVRSRTQPVVIVVDALDECDDIDAQVILKALGQLVHEIPPFKVLLTTRPQPHLNHLLSSHDIFYLHNIEDKIVNNDIRRYLEFGLSKEQVKSILPTLRTPWSATDDDIDALVQAAGTLFIVASTSVLLILDKAVRNPASQMKKLRSELPRNRAPFRALGDFYSIILHAVVPPDSDRVLVQRFQKVVGTIVLLYDPLPVKALTPLIDVEEDDIYGVLDNMQSVILLGTDDVPYIFHKSFSDWIMDAEYCKDEHYHIDPGDGHTWLTTRSLQIMNERLKRDILEIEGVAQFMTNSEVLKRKRIKERIPRKIPSVLQYACIYWTRHLNEANVDDADLIDKLKIFADEHLLHWIEGVGWMTGEVLLDLAFEAVTKFMEKTALQDLGELLSDALRFISKFWSLSQASALFIYHSALPFTPTESLLYQRYNWEMRHNLCRVQGGPKKWDAVITNAIHGEHVDHITFSESVGFASCSAARIMVWSRVTGIWVATVNHETIALANSFGIAVSGIGVSGRNVVSLFEFPDLSYFDVEVSGLILTMALSSNGRRLAVAFSDGSVALLFVGVSKPIAEFDGFGSDGGSSHHLAFSPNGDRLAYRLADGGFALRNAINGKLITDLNHNSAMVHRLVFSPDGSQLGSLFLEDNDKHTLTLWDCTDGKFLGSVRDIGSEVAFSADGLLIATGGWNNALKLWNRNNEDQDLHFIETPDLSSLESISCLVFSQDGILAIGSADTGVLLYDVAKRSFITTIPFRDPTAIAFSSDCRRLFIGNADGDLRLLDIPSIKASAQTSQESSAPVSALVFSPDCSRLASGSEDGIIRIWNTCCAKELIAIRQGHSSKITTIAFTRNGGQFASGDANGTIKLWSSDDCALSNTTQWPISGELTSVAVSKYVLAAATKDSIALWDLQRSCIIDRLGECGSTLLSLSNYDDNLLLASFDGDSNIVTVWDVGNRTPSATFSIISPNKRMVFIRMVFYPDDSHLFFYGYGGGKGFCLFDLVNNIPPKGIPISDLIDQGILPSWKGIPVRMCCSNDLYFITGCFSEGGNYNEVTVCQLPEDLDVVKVAYGASMFALQCRNGCLLLLQEN</sequence>
<protein>
    <recommendedName>
        <fullName evidence="4">Nephrocystin 3-like N-terminal domain-containing protein</fullName>
    </recommendedName>
</protein>
<dbReference type="PANTHER" id="PTHR44019:SF8">
    <property type="entry name" value="POC1 CENTRIOLAR PROTEIN HOMOLOG"/>
    <property type="match status" value="1"/>
</dbReference>
<dbReference type="Proteomes" id="UP000054549">
    <property type="component" value="Unassembled WGS sequence"/>
</dbReference>
<dbReference type="HOGENOM" id="CLU_000288_6_19_1"/>
<dbReference type="SUPFAM" id="SSF50978">
    <property type="entry name" value="WD40 repeat-like"/>
    <property type="match status" value="3"/>
</dbReference>
<dbReference type="PROSITE" id="PS50294">
    <property type="entry name" value="WD_REPEATS_REGION"/>
    <property type="match status" value="2"/>
</dbReference>
<dbReference type="SMART" id="SM00320">
    <property type="entry name" value="WD40"/>
    <property type="match status" value="9"/>
</dbReference>
<proteinExistence type="predicted"/>
<dbReference type="InParanoid" id="A0A0C2TEP3"/>
<dbReference type="OrthoDB" id="3027122at2759"/>
<dbReference type="Gene3D" id="2.130.10.10">
    <property type="entry name" value="YVTN repeat-like/Quinoprotein amine dehydrogenase"/>
    <property type="match status" value="3"/>
</dbReference>
<reference evidence="5 6" key="1">
    <citation type="submission" date="2014-04" db="EMBL/GenBank/DDBJ databases">
        <title>Evolutionary Origins and Diversification of the Mycorrhizal Mutualists.</title>
        <authorList>
            <consortium name="DOE Joint Genome Institute"/>
            <consortium name="Mycorrhizal Genomics Consortium"/>
            <person name="Kohler A."/>
            <person name="Kuo A."/>
            <person name="Nagy L.G."/>
            <person name="Floudas D."/>
            <person name="Copeland A."/>
            <person name="Barry K.W."/>
            <person name="Cichocki N."/>
            <person name="Veneault-Fourrey C."/>
            <person name="LaButti K."/>
            <person name="Lindquist E.A."/>
            <person name="Lipzen A."/>
            <person name="Lundell T."/>
            <person name="Morin E."/>
            <person name="Murat C."/>
            <person name="Riley R."/>
            <person name="Ohm R."/>
            <person name="Sun H."/>
            <person name="Tunlid A."/>
            <person name="Henrissat B."/>
            <person name="Grigoriev I.V."/>
            <person name="Hibbett D.S."/>
            <person name="Martin F."/>
        </authorList>
    </citation>
    <scope>NUCLEOTIDE SEQUENCE [LARGE SCALE GENOMIC DNA]</scope>
    <source>
        <strain evidence="5 6">Koide BX008</strain>
    </source>
</reference>
<gene>
    <name evidence="5" type="ORF">M378DRAFT_10927</name>
</gene>
<dbReference type="InterPro" id="IPR001680">
    <property type="entry name" value="WD40_rpt"/>
</dbReference>
<dbReference type="Gene3D" id="3.40.50.300">
    <property type="entry name" value="P-loop containing nucleotide triphosphate hydrolases"/>
    <property type="match status" value="1"/>
</dbReference>
<dbReference type="InterPro" id="IPR027417">
    <property type="entry name" value="P-loop_NTPase"/>
</dbReference>
<dbReference type="Pfam" id="PF24883">
    <property type="entry name" value="NPHP3_N"/>
    <property type="match status" value="1"/>
</dbReference>
<dbReference type="STRING" id="946122.A0A0C2TEP3"/>
<dbReference type="EMBL" id="KN818243">
    <property type="protein sequence ID" value="KIL65314.1"/>
    <property type="molecule type" value="Genomic_DNA"/>
</dbReference>
<evidence type="ECO:0000256" key="1">
    <source>
        <dbReference type="ARBA" id="ARBA00022574"/>
    </source>
</evidence>
<evidence type="ECO:0000256" key="2">
    <source>
        <dbReference type="ARBA" id="ARBA00022737"/>
    </source>
</evidence>
<feature type="repeat" description="WD" evidence="3">
    <location>
        <begin position="875"/>
        <end position="897"/>
    </location>
</feature>
<accession>A0A0C2TEP3</accession>
<feature type="domain" description="Nephrocystin 3-like N-terminal" evidence="4">
    <location>
        <begin position="100"/>
        <end position="257"/>
    </location>
</feature>
<keyword evidence="2" id="KW-0677">Repeat</keyword>
<keyword evidence="1 3" id="KW-0853">WD repeat</keyword>
<organism evidence="5 6">
    <name type="scientific">Amanita muscaria (strain Koide BX008)</name>
    <dbReference type="NCBI Taxonomy" id="946122"/>
    <lineage>
        <taxon>Eukaryota</taxon>
        <taxon>Fungi</taxon>
        <taxon>Dikarya</taxon>
        <taxon>Basidiomycota</taxon>
        <taxon>Agaricomycotina</taxon>
        <taxon>Agaricomycetes</taxon>
        <taxon>Agaricomycetidae</taxon>
        <taxon>Agaricales</taxon>
        <taxon>Pluteineae</taxon>
        <taxon>Amanitaceae</taxon>
        <taxon>Amanita</taxon>
    </lineage>
</organism>